<gene>
    <name evidence="1" type="ORF">RT761_01034</name>
</gene>
<evidence type="ECO:0000313" key="1">
    <source>
        <dbReference type="EMBL" id="QPM67821.1"/>
    </source>
</evidence>
<protein>
    <submittedName>
        <fullName evidence="1">Uncharacterized protein</fullName>
    </submittedName>
</protein>
<dbReference type="Proteomes" id="UP000594463">
    <property type="component" value="Chromosome"/>
</dbReference>
<proteinExistence type="predicted"/>
<dbReference type="RefSeq" id="WP_218113001.1">
    <property type="nucleotide sequence ID" value="NZ_CP065383.1"/>
</dbReference>
<reference evidence="1 2" key="1">
    <citation type="journal article" date="2021" name="Nat. Commun.">
        <title>Isolation of a member of the candidate phylum Atribacteria reveals a unique cell membrane structure.</title>
        <authorList>
            <person name="Taiki K."/>
            <person name="Nobu M.K."/>
            <person name="Kusada H."/>
            <person name="Meng X.-Y."/>
            <person name="Hosoki N."/>
            <person name="Uematsu K."/>
            <person name="Yoshioka H."/>
            <person name="Kamagata Y."/>
            <person name="Tamaki H."/>
        </authorList>
    </citation>
    <scope>NUCLEOTIDE SEQUENCE [LARGE SCALE GENOMIC DNA]</scope>
    <source>
        <strain evidence="1 2">RT761</strain>
    </source>
</reference>
<dbReference type="AlphaFoldDB" id="A0A7T1AKW9"/>
<accession>A0A7T1AKW9</accession>
<dbReference type="KEGG" id="alam:RT761_01034"/>
<organism evidence="1 2">
    <name type="scientific">Atribacter laminatus</name>
    <dbReference type="NCBI Taxonomy" id="2847778"/>
    <lineage>
        <taxon>Bacteria</taxon>
        <taxon>Pseudomonadati</taxon>
        <taxon>Atribacterota</taxon>
        <taxon>Atribacteria</taxon>
        <taxon>Atribacterales</taxon>
        <taxon>Atribacteraceae</taxon>
        <taxon>Atribacter</taxon>
    </lineage>
</organism>
<dbReference type="EMBL" id="CP065383">
    <property type="protein sequence ID" value="QPM67821.1"/>
    <property type="molecule type" value="Genomic_DNA"/>
</dbReference>
<keyword evidence="2" id="KW-1185">Reference proteome</keyword>
<evidence type="ECO:0000313" key="2">
    <source>
        <dbReference type="Proteomes" id="UP000594463"/>
    </source>
</evidence>
<sequence>MDILAITKFSNHLHLFLEDKELIEQYDKLNPQELMNQVKARIQKIDVSQFIKG</sequence>
<name>A0A7T1AKW9_ATRLM</name>